<gene>
    <name evidence="1" type="ORF">Egran_02560</name>
</gene>
<evidence type="ECO:0000313" key="1">
    <source>
        <dbReference type="EMBL" id="OXV09678.1"/>
    </source>
</evidence>
<keyword evidence="2" id="KW-1185">Reference proteome</keyword>
<evidence type="ECO:0000313" key="2">
    <source>
        <dbReference type="Proteomes" id="UP000243515"/>
    </source>
</evidence>
<sequence length="139" mass="15888">MTTVNIQNGTIFMARDWLEYSSNPNLLAFSLDKAAVQEETADTHGGAHLLNGDQDILWIDKMKRVGLKVRVKRGRSNRPMPFVAAPHESLPLHYEVEIEEVRVRSVCLLCAFEESWREPNFNSKLIVMGAYRPDLFAEQ</sequence>
<comment type="caution">
    <text evidence="1">The sequence shown here is derived from an EMBL/GenBank/DDBJ whole genome shotgun (WGS) entry which is preliminary data.</text>
</comment>
<dbReference type="EMBL" id="NPHW01003391">
    <property type="protein sequence ID" value="OXV09678.1"/>
    <property type="molecule type" value="Genomic_DNA"/>
</dbReference>
<name>A0A232M059_9EURO</name>
<protein>
    <submittedName>
        <fullName evidence="1">Uncharacterized protein</fullName>
    </submittedName>
</protein>
<accession>A0A232M059</accession>
<dbReference type="Proteomes" id="UP000243515">
    <property type="component" value="Unassembled WGS sequence"/>
</dbReference>
<dbReference type="AlphaFoldDB" id="A0A232M059"/>
<reference evidence="1 2" key="1">
    <citation type="journal article" date="2015" name="Environ. Microbiol.">
        <title>Metagenome sequence of Elaphomyces granulatus from sporocarp tissue reveals Ascomycota ectomycorrhizal fingerprints of genome expansion and a Proteobacteria-rich microbiome.</title>
        <authorList>
            <person name="Quandt C.A."/>
            <person name="Kohler A."/>
            <person name="Hesse C.N."/>
            <person name="Sharpton T.J."/>
            <person name="Martin F."/>
            <person name="Spatafora J.W."/>
        </authorList>
    </citation>
    <scope>NUCLEOTIDE SEQUENCE [LARGE SCALE GENOMIC DNA]</scope>
    <source>
        <strain evidence="1 2">OSC145934</strain>
    </source>
</reference>
<proteinExistence type="predicted"/>
<organism evidence="1 2">
    <name type="scientific">Elaphomyces granulatus</name>
    <dbReference type="NCBI Taxonomy" id="519963"/>
    <lineage>
        <taxon>Eukaryota</taxon>
        <taxon>Fungi</taxon>
        <taxon>Dikarya</taxon>
        <taxon>Ascomycota</taxon>
        <taxon>Pezizomycotina</taxon>
        <taxon>Eurotiomycetes</taxon>
        <taxon>Eurotiomycetidae</taxon>
        <taxon>Eurotiales</taxon>
        <taxon>Elaphomycetaceae</taxon>
        <taxon>Elaphomyces</taxon>
    </lineage>
</organism>